<proteinExistence type="predicted"/>
<dbReference type="InterPro" id="IPR009057">
    <property type="entry name" value="Homeodomain-like_sf"/>
</dbReference>
<organism evidence="5 6">
    <name type="scientific">Metabacillus bambusae</name>
    <dbReference type="NCBI Taxonomy" id="2795218"/>
    <lineage>
        <taxon>Bacteria</taxon>
        <taxon>Bacillati</taxon>
        <taxon>Bacillota</taxon>
        <taxon>Bacilli</taxon>
        <taxon>Bacillales</taxon>
        <taxon>Bacillaceae</taxon>
        <taxon>Metabacillus</taxon>
    </lineage>
</organism>
<name>A0ABS3MW62_9BACI</name>
<dbReference type="InterPro" id="IPR018062">
    <property type="entry name" value="HTH_AraC-typ_CS"/>
</dbReference>
<feature type="domain" description="HTH araC/xylS-type" evidence="4">
    <location>
        <begin position="184"/>
        <end position="282"/>
    </location>
</feature>
<dbReference type="PRINTS" id="PR00032">
    <property type="entry name" value="HTHARAC"/>
</dbReference>
<dbReference type="InterPro" id="IPR020449">
    <property type="entry name" value="Tscrpt_reg_AraC-type_HTH"/>
</dbReference>
<dbReference type="SUPFAM" id="SSF46689">
    <property type="entry name" value="Homeodomain-like"/>
    <property type="match status" value="2"/>
</dbReference>
<sequence length="294" mass="34519">MSKSTHNETYGFRFLDTLNGSFCQLFAIGHDYITDKDYHWDGLKRIDGPLLLFQYTVSGFGCVEINREAYKVNPGYAFMVEIPSDHRYYLPETSDLWEFYFILIRPNMIEDQWKDLVKEFGPIPKIPEDHSAILFLQNVFHAASKNHISDGFRASTIVYQFIMELYRFSNAHKKEKNTWPQKIKAAVENMEMNYACLQSLEDIADAVELSKYHFTRTFKKTTGYTPIEYLTKIRMERAIKLLRHTELTIDEIAREIGYSNGSYFIKVFRQWLGFPPGEFRLGRDLASVNQLKFD</sequence>
<dbReference type="SUPFAM" id="SSF51215">
    <property type="entry name" value="Regulatory protein AraC"/>
    <property type="match status" value="1"/>
</dbReference>
<evidence type="ECO:0000259" key="4">
    <source>
        <dbReference type="PROSITE" id="PS01124"/>
    </source>
</evidence>
<dbReference type="InterPro" id="IPR003313">
    <property type="entry name" value="AraC-bd"/>
</dbReference>
<dbReference type="Pfam" id="PF02311">
    <property type="entry name" value="AraC_binding"/>
    <property type="match status" value="1"/>
</dbReference>
<evidence type="ECO:0000313" key="6">
    <source>
        <dbReference type="Proteomes" id="UP000663981"/>
    </source>
</evidence>
<dbReference type="Gene3D" id="1.10.10.60">
    <property type="entry name" value="Homeodomain-like"/>
    <property type="match status" value="2"/>
</dbReference>
<comment type="caution">
    <text evidence="5">The sequence shown here is derived from an EMBL/GenBank/DDBJ whole genome shotgun (WGS) entry which is preliminary data.</text>
</comment>
<keyword evidence="3" id="KW-0804">Transcription</keyword>
<evidence type="ECO:0000256" key="3">
    <source>
        <dbReference type="ARBA" id="ARBA00023163"/>
    </source>
</evidence>
<accession>A0ABS3MW62</accession>
<protein>
    <submittedName>
        <fullName evidence="5">AraC family transcriptional regulator</fullName>
    </submittedName>
</protein>
<dbReference type="EMBL" id="JAGDEL010000001">
    <property type="protein sequence ID" value="MBO1510255.1"/>
    <property type="molecule type" value="Genomic_DNA"/>
</dbReference>
<dbReference type="SMART" id="SM00342">
    <property type="entry name" value="HTH_ARAC"/>
    <property type="match status" value="1"/>
</dbReference>
<dbReference type="PROSITE" id="PS00041">
    <property type="entry name" value="HTH_ARAC_FAMILY_1"/>
    <property type="match status" value="1"/>
</dbReference>
<keyword evidence="1" id="KW-0805">Transcription regulation</keyword>
<evidence type="ECO:0000256" key="1">
    <source>
        <dbReference type="ARBA" id="ARBA00023015"/>
    </source>
</evidence>
<dbReference type="RefSeq" id="WP_207974925.1">
    <property type="nucleotide sequence ID" value="NZ_JAGDEL010000001.1"/>
</dbReference>
<evidence type="ECO:0000256" key="2">
    <source>
        <dbReference type="ARBA" id="ARBA00023125"/>
    </source>
</evidence>
<gene>
    <name evidence="5" type="ORF">I7822_00915</name>
</gene>
<dbReference type="Proteomes" id="UP000663981">
    <property type="component" value="Unassembled WGS sequence"/>
</dbReference>
<dbReference type="PROSITE" id="PS01124">
    <property type="entry name" value="HTH_ARAC_FAMILY_2"/>
    <property type="match status" value="1"/>
</dbReference>
<evidence type="ECO:0000313" key="5">
    <source>
        <dbReference type="EMBL" id="MBO1510255.1"/>
    </source>
</evidence>
<keyword evidence="2" id="KW-0238">DNA-binding</keyword>
<dbReference type="InterPro" id="IPR018060">
    <property type="entry name" value="HTH_AraC"/>
</dbReference>
<reference evidence="5 6" key="1">
    <citation type="submission" date="2021-03" db="EMBL/GenBank/DDBJ databases">
        <title>Whole genome sequence of Metabacillus bambusae BG109.</title>
        <authorList>
            <person name="Jeong J.W."/>
        </authorList>
    </citation>
    <scope>NUCLEOTIDE SEQUENCE [LARGE SCALE GENOMIC DNA]</scope>
    <source>
        <strain evidence="5 6">BG109</strain>
    </source>
</reference>
<dbReference type="PANTHER" id="PTHR43280">
    <property type="entry name" value="ARAC-FAMILY TRANSCRIPTIONAL REGULATOR"/>
    <property type="match status" value="1"/>
</dbReference>
<dbReference type="PANTHER" id="PTHR43280:SF28">
    <property type="entry name" value="HTH-TYPE TRANSCRIPTIONAL ACTIVATOR RHAS"/>
    <property type="match status" value="1"/>
</dbReference>
<dbReference type="Pfam" id="PF12833">
    <property type="entry name" value="HTH_18"/>
    <property type="match status" value="1"/>
</dbReference>
<keyword evidence="6" id="KW-1185">Reference proteome</keyword>
<dbReference type="InterPro" id="IPR037923">
    <property type="entry name" value="HTH-like"/>
</dbReference>